<dbReference type="EMBL" id="AP018694">
    <property type="protein sequence ID" value="BBE19618.1"/>
    <property type="molecule type" value="Genomic_DNA"/>
</dbReference>
<sequence>MIIVISPAKSLYDHCPIHIEKYTEMDFLPEAEKIVSVMKKKKPGQLAKLMSISPKLAELNFQRFQAWAPTFTPENSWQSVLMFNGDVYQGLKAETFTESEFEIAQQKLRILSGVYGLLKPLDLIQPYRLEMGTNVSVARKKNLYDFWKAKITAKLNDELSVNNQKILINLASNEYFSAIDTKKLKARIITPSFKENKNGKYQMVSFFAKRARGLMSRFIIQNNISDPEELKAFDWEGYYFNNQLSGENDWVFTR</sequence>
<name>A0A5K7SDH1_9BACT</name>
<dbReference type="Pfam" id="PF03883">
    <property type="entry name" value="H2O2_YaaD"/>
    <property type="match status" value="1"/>
</dbReference>
<comment type="similarity">
    <text evidence="1">Belongs to the UPF0246 family.</text>
</comment>
<proteinExistence type="inferred from homology"/>
<reference evidence="2" key="1">
    <citation type="journal article" date="2020" name="Int. J. Syst. Evol. Microbiol.">
        <title>Aquipluma nitroreducens gen. nov. sp. nov., a novel facultatively anaerobic bacterium isolated from a freshwater lake.</title>
        <authorList>
            <person name="Watanabe M."/>
            <person name="Kojima H."/>
            <person name="Fukui M."/>
        </authorList>
    </citation>
    <scope>NUCLEOTIDE SEQUENCE</scope>
    <source>
        <strain evidence="2">MeG22</strain>
    </source>
</reference>
<dbReference type="GO" id="GO:0033194">
    <property type="term" value="P:response to hydroperoxide"/>
    <property type="evidence" value="ECO:0007669"/>
    <property type="project" value="TreeGrafter"/>
</dbReference>
<keyword evidence="3" id="KW-1185">Reference proteome</keyword>
<evidence type="ECO:0000313" key="3">
    <source>
        <dbReference type="Proteomes" id="UP001193389"/>
    </source>
</evidence>
<accession>A0A5K7SDH1</accession>
<dbReference type="Proteomes" id="UP001193389">
    <property type="component" value="Chromosome"/>
</dbReference>
<dbReference type="GO" id="GO:0005829">
    <property type="term" value="C:cytosol"/>
    <property type="evidence" value="ECO:0007669"/>
    <property type="project" value="TreeGrafter"/>
</dbReference>
<dbReference type="PANTHER" id="PTHR30283">
    <property type="entry name" value="PEROXIDE STRESS RESPONSE PROTEIN YAAA"/>
    <property type="match status" value="1"/>
</dbReference>
<dbReference type="PANTHER" id="PTHR30283:SF4">
    <property type="entry name" value="PEROXIDE STRESS RESISTANCE PROTEIN YAAA"/>
    <property type="match status" value="1"/>
</dbReference>
<dbReference type="AlphaFoldDB" id="A0A5K7SDH1"/>
<dbReference type="KEGG" id="anf:AQPE_3804"/>
<evidence type="ECO:0000256" key="1">
    <source>
        <dbReference type="HAMAP-Rule" id="MF_00652"/>
    </source>
</evidence>
<dbReference type="NCBIfam" id="NF002542">
    <property type="entry name" value="PRK02101.1-3"/>
    <property type="match status" value="1"/>
</dbReference>
<dbReference type="InterPro" id="IPR005583">
    <property type="entry name" value="YaaA"/>
</dbReference>
<dbReference type="RefSeq" id="WP_318347848.1">
    <property type="nucleotide sequence ID" value="NZ_AP018694.1"/>
</dbReference>
<evidence type="ECO:0000313" key="2">
    <source>
        <dbReference type="EMBL" id="BBE19618.1"/>
    </source>
</evidence>
<organism evidence="2 3">
    <name type="scientific">Aquipluma nitroreducens</name>
    <dbReference type="NCBI Taxonomy" id="2010828"/>
    <lineage>
        <taxon>Bacteria</taxon>
        <taxon>Pseudomonadati</taxon>
        <taxon>Bacteroidota</taxon>
        <taxon>Bacteroidia</taxon>
        <taxon>Marinilabiliales</taxon>
        <taxon>Prolixibacteraceae</taxon>
        <taxon>Aquipluma</taxon>
    </lineage>
</organism>
<gene>
    <name evidence="2" type="ORF">AQPE_3804</name>
</gene>
<protein>
    <recommendedName>
        <fullName evidence="1">UPF0246 protein AQPE_3804</fullName>
    </recommendedName>
</protein>
<dbReference type="HAMAP" id="MF_00652">
    <property type="entry name" value="UPF0246"/>
    <property type="match status" value="1"/>
</dbReference>